<name>A0A915IFV7_ROMCU</name>
<dbReference type="WBParaSite" id="nRc.2.0.1.t13025-RA">
    <property type="protein sequence ID" value="nRc.2.0.1.t13025-RA"/>
    <property type="gene ID" value="nRc.2.0.1.g13025"/>
</dbReference>
<sequence>MQKCDAEIINFCVDATNVLHEIVTLAMQQQQLLEQYKLQMEELEEKNEKCMKGLKKKHQTYELSCSNSVAKIIKFEKYCLPSKKSAQLLRHN</sequence>
<dbReference type="Proteomes" id="UP000887565">
    <property type="component" value="Unplaced"/>
</dbReference>
<feature type="coiled-coil region" evidence="1">
    <location>
        <begin position="26"/>
        <end position="60"/>
    </location>
</feature>
<organism evidence="2 3">
    <name type="scientific">Romanomermis culicivorax</name>
    <name type="common">Nematode worm</name>
    <dbReference type="NCBI Taxonomy" id="13658"/>
    <lineage>
        <taxon>Eukaryota</taxon>
        <taxon>Metazoa</taxon>
        <taxon>Ecdysozoa</taxon>
        <taxon>Nematoda</taxon>
        <taxon>Enoplea</taxon>
        <taxon>Dorylaimia</taxon>
        <taxon>Mermithida</taxon>
        <taxon>Mermithoidea</taxon>
        <taxon>Mermithidae</taxon>
        <taxon>Romanomermis</taxon>
    </lineage>
</organism>
<protein>
    <submittedName>
        <fullName evidence="3">Uncharacterized protein</fullName>
    </submittedName>
</protein>
<keyword evidence="2" id="KW-1185">Reference proteome</keyword>
<accession>A0A915IFV7</accession>
<evidence type="ECO:0000256" key="1">
    <source>
        <dbReference type="SAM" id="Coils"/>
    </source>
</evidence>
<reference evidence="3" key="1">
    <citation type="submission" date="2022-11" db="UniProtKB">
        <authorList>
            <consortium name="WormBaseParasite"/>
        </authorList>
    </citation>
    <scope>IDENTIFICATION</scope>
</reference>
<keyword evidence="1" id="KW-0175">Coiled coil</keyword>
<evidence type="ECO:0000313" key="2">
    <source>
        <dbReference type="Proteomes" id="UP000887565"/>
    </source>
</evidence>
<evidence type="ECO:0000313" key="3">
    <source>
        <dbReference type="WBParaSite" id="nRc.2.0.1.t13025-RA"/>
    </source>
</evidence>
<dbReference type="AlphaFoldDB" id="A0A915IFV7"/>
<proteinExistence type="predicted"/>